<reference evidence="2" key="1">
    <citation type="submission" date="2014-11" db="EMBL/GenBank/DDBJ databases">
        <authorList>
            <person name="Amaro Gonzalez C."/>
        </authorList>
    </citation>
    <scope>NUCLEOTIDE SEQUENCE</scope>
</reference>
<dbReference type="AlphaFoldDB" id="A0A0E9VDD1"/>
<protein>
    <submittedName>
        <fullName evidence="2">Uncharacterized protein</fullName>
    </submittedName>
</protein>
<dbReference type="Gene3D" id="2.60.40.420">
    <property type="entry name" value="Cupredoxins - blue copper proteins"/>
    <property type="match status" value="1"/>
</dbReference>
<name>A0A0E9VDD1_ANGAN</name>
<dbReference type="InterPro" id="IPR008972">
    <property type="entry name" value="Cupredoxin"/>
</dbReference>
<dbReference type="SUPFAM" id="SSF49503">
    <property type="entry name" value="Cupredoxins"/>
    <property type="match status" value="1"/>
</dbReference>
<feature type="region of interest" description="Disordered" evidence="1">
    <location>
        <begin position="71"/>
        <end position="119"/>
    </location>
</feature>
<reference evidence="2" key="2">
    <citation type="journal article" date="2015" name="Fish Shellfish Immunol.">
        <title>Early steps in the European eel (Anguilla anguilla)-Vibrio vulnificus interaction in the gills: Role of the RtxA13 toxin.</title>
        <authorList>
            <person name="Callol A."/>
            <person name="Pajuelo D."/>
            <person name="Ebbesson L."/>
            <person name="Teles M."/>
            <person name="MacKenzie S."/>
            <person name="Amaro C."/>
        </authorList>
    </citation>
    <scope>NUCLEOTIDE SEQUENCE</scope>
</reference>
<proteinExistence type="predicted"/>
<sequence>MGPVLRGEVGDQIEIVLRIGQVGLSTSTQMASPVSMLQGKDLLKGKSLRDFAVQPNETFVYLWKITSEDGPTAADPKCLTRPVPEHRRSGPRRSLGSHRPPCCMLQKDFGQEGQRANVR</sequence>
<dbReference type="EMBL" id="GBXM01033359">
    <property type="protein sequence ID" value="JAH75218.1"/>
    <property type="molecule type" value="Transcribed_RNA"/>
</dbReference>
<evidence type="ECO:0000256" key="1">
    <source>
        <dbReference type="SAM" id="MobiDB-lite"/>
    </source>
</evidence>
<organism evidence="2">
    <name type="scientific">Anguilla anguilla</name>
    <name type="common">European freshwater eel</name>
    <name type="synonym">Muraena anguilla</name>
    <dbReference type="NCBI Taxonomy" id="7936"/>
    <lineage>
        <taxon>Eukaryota</taxon>
        <taxon>Metazoa</taxon>
        <taxon>Chordata</taxon>
        <taxon>Craniata</taxon>
        <taxon>Vertebrata</taxon>
        <taxon>Euteleostomi</taxon>
        <taxon>Actinopterygii</taxon>
        <taxon>Neopterygii</taxon>
        <taxon>Teleostei</taxon>
        <taxon>Anguilliformes</taxon>
        <taxon>Anguillidae</taxon>
        <taxon>Anguilla</taxon>
    </lineage>
</organism>
<evidence type="ECO:0000313" key="2">
    <source>
        <dbReference type="EMBL" id="JAH75218.1"/>
    </source>
</evidence>
<accession>A0A0E9VDD1</accession>